<gene>
    <name evidence="1" type="ORF">SAMN05444394_0846</name>
</gene>
<protein>
    <submittedName>
        <fullName evidence="1">Uncharacterized protein</fullName>
    </submittedName>
</protein>
<organism evidence="1 2">
    <name type="scientific">Algoriphagus halophilus</name>
    <dbReference type="NCBI Taxonomy" id="226505"/>
    <lineage>
        <taxon>Bacteria</taxon>
        <taxon>Pseudomonadati</taxon>
        <taxon>Bacteroidota</taxon>
        <taxon>Cytophagia</taxon>
        <taxon>Cytophagales</taxon>
        <taxon>Cyclobacteriaceae</taxon>
        <taxon>Algoriphagus</taxon>
    </lineage>
</organism>
<dbReference type="EMBL" id="FSRC01000001">
    <property type="protein sequence ID" value="SIN69661.1"/>
    <property type="molecule type" value="Genomic_DNA"/>
</dbReference>
<sequence length="236" mass="27519">MKTLPKNWIAEGLIDFEYKKYQLLAYLQETDQQFDAAKLYPVLGELIEHHRLLDDLKKGKSEMKSLFPKAISSIDVQNAKIHYQPREKEGELMQEIANITEYALPLFSQQIHKGKEIYQHVESQVKFEPVGIMPIYTQEGFILVSKENRADIHAYQYQSNLLQLAGEKFRSVSMWLVGVFQKTIVNTLERIKLQLIREVKELPNPATWRVHSAQDFPMEETLIPISKRLLLQHVAK</sequence>
<dbReference type="Proteomes" id="UP000185221">
    <property type="component" value="Unassembled WGS sequence"/>
</dbReference>
<keyword evidence="2" id="KW-1185">Reference proteome</keyword>
<evidence type="ECO:0000313" key="2">
    <source>
        <dbReference type="Proteomes" id="UP000185221"/>
    </source>
</evidence>
<dbReference type="STRING" id="226505.SAMN05444394_0846"/>
<accession>A0A1N6DFT4</accession>
<name>A0A1N6DFT4_9BACT</name>
<evidence type="ECO:0000313" key="1">
    <source>
        <dbReference type="EMBL" id="SIN69661.1"/>
    </source>
</evidence>
<dbReference type="OrthoDB" id="1523307at2"/>
<reference evidence="2" key="1">
    <citation type="submission" date="2016-11" db="EMBL/GenBank/DDBJ databases">
        <authorList>
            <person name="Varghese N."/>
            <person name="Submissions S."/>
        </authorList>
    </citation>
    <scope>NUCLEOTIDE SEQUENCE [LARGE SCALE GENOMIC DNA]</scope>
    <source>
        <strain evidence="2">DSM 15292</strain>
    </source>
</reference>
<dbReference type="RefSeq" id="WP_074223566.1">
    <property type="nucleotide sequence ID" value="NZ_FSRC01000001.1"/>
</dbReference>
<dbReference type="AlphaFoldDB" id="A0A1N6DFT4"/>
<proteinExistence type="predicted"/>